<evidence type="ECO:0000256" key="4">
    <source>
        <dbReference type="ARBA" id="ARBA00047422"/>
    </source>
</evidence>
<evidence type="ECO:0000313" key="5">
    <source>
        <dbReference type="EMBL" id="CDX26842.1"/>
    </source>
</evidence>
<dbReference type="SUPFAM" id="SSF53335">
    <property type="entry name" value="S-adenosyl-L-methionine-dependent methyltransferases"/>
    <property type="match status" value="1"/>
</dbReference>
<dbReference type="EMBL" id="CCMZ01000056">
    <property type="protein sequence ID" value="CDX26842.1"/>
    <property type="molecule type" value="Genomic_DNA"/>
</dbReference>
<protein>
    <submittedName>
        <fullName evidence="5">Uncharacterized protein</fullName>
    </submittedName>
</protein>
<dbReference type="InterPro" id="IPR029063">
    <property type="entry name" value="SAM-dependent_MTases_sf"/>
</dbReference>
<dbReference type="InterPro" id="IPR001525">
    <property type="entry name" value="C5_MeTfrase"/>
</dbReference>
<keyword evidence="1" id="KW-0489">Methyltransferase</keyword>
<dbReference type="Gene3D" id="3.40.50.150">
    <property type="entry name" value="Vaccinia Virus protein VP39"/>
    <property type="match status" value="1"/>
</dbReference>
<dbReference type="Proteomes" id="UP000045285">
    <property type="component" value="Unassembled WGS sequence"/>
</dbReference>
<reference evidence="6" key="1">
    <citation type="submission" date="2014-08" db="EMBL/GenBank/DDBJ databases">
        <authorList>
            <person name="Moulin L."/>
        </authorList>
    </citation>
    <scope>NUCLEOTIDE SEQUENCE [LARGE SCALE GENOMIC DNA]</scope>
</reference>
<sequence>MIASGAAAEVEFTHFHFFCGLGGGGKGFNKGTARVGNLKGKWRCIGGVDSDPAGIRDFTRAVGVPGTVIDLFSREQYRAFWGREPPAGWRECTIDDIRRAAHGERPNAVFLSAPCKGFSGLLPEASSITDKYQALNALTLRGVWLMLETWKDDPPELIIFENVPRIMKRGRKLLDQIIALLRSYGYAVRETAHDCGVIGGLGQSRKRFLMVARHEAKVPPFLYEPEQRRLRGVGEVIGKLPRPGDPAGGPMHRMPALQWKTWVRLAFVEAGSDWRSLNKLAVENGMLRDFGILPDVDWHHGVLGVNRWEDPSGVVAGRSTPTNGAFAVADPNPENFPDDRTGLLGVGKWEEPASLVRGQRSPQQGRFSVADPRIDGHEKSVQLGVRKWEQTAACVKGDVSVGTGPYAVSDPRMQGKPRFNNTFRIVPWAGSAPAVAGPGGPAGGLAVADPRPSQRDDYKQTKYRVTEMQESSGAVIAASTTGNGAYAVADPSLNWGENAHGSKLHVKGWEEPANVVSGARILSGGGAVADPRPGYGENAHQNILAVTDWEDSAKVISGAKHVAGGALSVADPRPIEDLRNGAYGVNGYDDTTGTVQGETMPSNGAFSVADPRPVGLNAKRDHYQTGGHYGVVPWEGTGYAVPGYAKYDRGHWSVADPRETTAEPLIQLPKPEDRLVAVIRALDNTWHRPFTTLELAALQSLVDPDEVADFKLDGNSDSAWRERIGNAVPPDAAAEIASVMATTLLLAMTGQTFMLSSQPIWVRQVAIALSVDDRGNIPHE</sequence>
<evidence type="ECO:0000256" key="1">
    <source>
        <dbReference type="ARBA" id="ARBA00022603"/>
    </source>
</evidence>
<comment type="catalytic activity">
    <reaction evidence="4">
        <text>a 2'-deoxycytidine in DNA + S-adenosyl-L-methionine = a 5-methyl-2'-deoxycytidine in DNA + S-adenosyl-L-homocysteine + H(+)</text>
        <dbReference type="Rhea" id="RHEA:13681"/>
        <dbReference type="Rhea" id="RHEA-COMP:11369"/>
        <dbReference type="Rhea" id="RHEA-COMP:11370"/>
        <dbReference type="ChEBI" id="CHEBI:15378"/>
        <dbReference type="ChEBI" id="CHEBI:57856"/>
        <dbReference type="ChEBI" id="CHEBI:59789"/>
        <dbReference type="ChEBI" id="CHEBI:85452"/>
        <dbReference type="ChEBI" id="CHEBI:85454"/>
        <dbReference type="EC" id="2.1.1.37"/>
    </reaction>
</comment>
<keyword evidence="2" id="KW-0808">Transferase</keyword>
<name>A0A090G7B3_MESPL</name>
<dbReference type="Pfam" id="PF00145">
    <property type="entry name" value="DNA_methylase"/>
    <property type="match status" value="1"/>
</dbReference>
<dbReference type="Gene3D" id="3.90.120.10">
    <property type="entry name" value="DNA Methylase, subunit A, domain 2"/>
    <property type="match status" value="1"/>
</dbReference>
<evidence type="ECO:0000256" key="2">
    <source>
        <dbReference type="ARBA" id="ARBA00022679"/>
    </source>
</evidence>
<proteinExistence type="predicted"/>
<keyword evidence="3" id="KW-0680">Restriction system</keyword>
<dbReference type="AlphaFoldDB" id="A0A090G7B3"/>
<evidence type="ECO:0000256" key="3">
    <source>
        <dbReference type="ARBA" id="ARBA00022747"/>
    </source>
</evidence>
<accession>A0A090G7B3</accession>
<keyword evidence="6" id="KW-1185">Reference proteome</keyword>
<dbReference type="PRINTS" id="PR00105">
    <property type="entry name" value="C5METTRFRASE"/>
</dbReference>
<dbReference type="GO" id="GO:0003886">
    <property type="term" value="F:DNA (cytosine-5-)-methyltransferase activity"/>
    <property type="evidence" value="ECO:0007669"/>
    <property type="project" value="UniProtKB-EC"/>
</dbReference>
<gene>
    <name evidence="5" type="ORF">MPL3356_60584</name>
</gene>
<dbReference type="GO" id="GO:0009307">
    <property type="term" value="P:DNA restriction-modification system"/>
    <property type="evidence" value="ECO:0007669"/>
    <property type="project" value="UniProtKB-KW"/>
</dbReference>
<dbReference type="GO" id="GO:0032259">
    <property type="term" value="P:methylation"/>
    <property type="evidence" value="ECO:0007669"/>
    <property type="project" value="UniProtKB-KW"/>
</dbReference>
<evidence type="ECO:0000313" key="6">
    <source>
        <dbReference type="Proteomes" id="UP000045285"/>
    </source>
</evidence>
<organism evidence="5 6">
    <name type="scientific">Mesorhizobium plurifarium</name>
    <dbReference type="NCBI Taxonomy" id="69974"/>
    <lineage>
        <taxon>Bacteria</taxon>
        <taxon>Pseudomonadati</taxon>
        <taxon>Pseudomonadota</taxon>
        <taxon>Alphaproteobacteria</taxon>
        <taxon>Hyphomicrobiales</taxon>
        <taxon>Phyllobacteriaceae</taxon>
        <taxon>Mesorhizobium</taxon>
    </lineage>
</organism>